<evidence type="ECO:0000313" key="2">
    <source>
        <dbReference type="Proteomes" id="UP001221898"/>
    </source>
</evidence>
<evidence type="ECO:0000313" key="1">
    <source>
        <dbReference type="EMBL" id="KAJ8417380.1"/>
    </source>
</evidence>
<accession>A0AAD7TAJ4</accession>
<organism evidence="1 2">
    <name type="scientific">Aldrovandia affinis</name>
    <dbReference type="NCBI Taxonomy" id="143900"/>
    <lineage>
        <taxon>Eukaryota</taxon>
        <taxon>Metazoa</taxon>
        <taxon>Chordata</taxon>
        <taxon>Craniata</taxon>
        <taxon>Vertebrata</taxon>
        <taxon>Euteleostomi</taxon>
        <taxon>Actinopterygii</taxon>
        <taxon>Neopterygii</taxon>
        <taxon>Teleostei</taxon>
        <taxon>Notacanthiformes</taxon>
        <taxon>Halosauridae</taxon>
        <taxon>Aldrovandia</taxon>
    </lineage>
</organism>
<dbReference type="Proteomes" id="UP001221898">
    <property type="component" value="Unassembled WGS sequence"/>
</dbReference>
<protein>
    <submittedName>
        <fullName evidence="1">Uncharacterized protein</fullName>
    </submittedName>
</protein>
<gene>
    <name evidence="1" type="ORF">AAFF_G00286070</name>
</gene>
<sequence length="121" mass="12996">MGGMDDAPFTNFPQLIKLIEKQASGAKGHKGQPDSARPFRFLYSNGCNTGNCDLFPGCLCADHVGTAQLPNGCLSTRERMSIHVISHLAQAFPGSRGLNYSSLTQRLPELSVAFTALIAEL</sequence>
<dbReference type="EMBL" id="JAINUG010000004">
    <property type="protein sequence ID" value="KAJ8417380.1"/>
    <property type="molecule type" value="Genomic_DNA"/>
</dbReference>
<dbReference type="AlphaFoldDB" id="A0AAD7TAJ4"/>
<name>A0AAD7TAJ4_9TELE</name>
<keyword evidence="2" id="KW-1185">Reference proteome</keyword>
<reference evidence="1" key="1">
    <citation type="journal article" date="2023" name="Science">
        <title>Genome structures resolve the early diversification of teleost fishes.</title>
        <authorList>
            <person name="Parey E."/>
            <person name="Louis A."/>
            <person name="Montfort J."/>
            <person name="Bouchez O."/>
            <person name="Roques C."/>
            <person name="Iampietro C."/>
            <person name="Lluch J."/>
            <person name="Castinel A."/>
            <person name="Donnadieu C."/>
            <person name="Desvignes T."/>
            <person name="Floi Bucao C."/>
            <person name="Jouanno E."/>
            <person name="Wen M."/>
            <person name="Mejri S."/>
            <person name="Dirks R."/>
            <person name="Jansen H."/>
            <person name="Henkel C."/>
            <person name="Chen W.J."/>
            <person name="Zahm M."/>
            <person name="Cabau C."/>
            <person name="Klopp C."/>
            <person name="Thompson A.W."/>
            <person name="Robinson-Rechavi M."/>
            <person name="Braasch I."/>
            <person name="Lecointre G."/>
            <person name="Bobe J."/>
            <person name="Postlethwait J.H."/>
            <person name="Berthelot C."/>
            <person name="Roest Crollius H."/>
            <person name="Guiguen Y."/>
        </authorList>
    </citation>
    <scope>NUCLEOTIDE SEQUENCE</scope>
    <source>
        <strain evidence="1">NC1722</strain>
    </source>
</reference>
<proteinExistence type="predicted"/>
<comment type="caution">
    <text evidence="1">The sequence shown here is derived from an EMBL/GenBank/DDBJ whole genome shotgun (WGS) entry which is preliminary data.</text>
</comment>